<dbReference type="Pfam" id="PF08401">
    <property type="entry name" value="ArdcN"/>
    <property type="match status" value="1"/>
</dbReference>
<accession>A0A558LXY0</accession>
<dbReference type="Pfam" id="PF06114">
    <property type="entry name" value="Peptidase_M78"/>
    <property type="match status" value="1"/>
</dbReference>
<dbReference type="GO" id="GO:0003697">
    <property type="term" value="F:single-stranded DNA binding"/>
    <property type="evidence" value="ECO:0007669"/>
    <property type="project" value="InterPro"/>
</dbReference>
<evidence type="ECO:0000313" key="4">
    <source>
        <dbReference type="Proteomes" id="UP000327236"/>
    </source>
</evidence>
<evidence type="ECO:0000313" key="3">
    <source>
        <dbReference type="EMBL" id="KAA9320512.1"/>
    </source>
</evidence>
<evidence type="ECO:0000259" key="1">
    <source>
        <dbReference type="Pfam" id="PF06114"/>
    </source>
</evidence>
<reference evidence="3 4" key="1">
    <citation type="submission" date="2019-09" db="EMBL/GenBank/DDBJ databases">
        <title>Draft genome sequence assemblies of isolates from the urinary tract.</title>
        <authorList>
            <person name="Mores C.R."/>
            <person name="Putonti C."/>
            <person name="Wolfe A.J."/>
        </authorList>
    </citation>
    <scope>NUCLEOTIDE SEQUENCE [LARGE SCALE GENOMIC DNA]</scope>
    <source>
        <strain evidence="3 4">UMB246</strain>
    </source>
</reference>
<dbReference type="InterPro" id="IPR013610">
    <property type="entry name" value="ArdC_N"/>
</dbReference>
<dbReference type="AlphaFoldDB" id="A0A558LXY0"/>
<evidence type="ECO:0000259" key="2">
    <source>
        <dbReference type="Pfam" id="PF08401"/>
    </source>
</evidence>
<dbReference type="Gene3D" id="1.10.10.2910">
    <property type="match status" value="1"/>
</dbReference>
<name>A0A558LXY0_LACJE</name>
<dbReference type="EMBL" id="VYWW01000045">
    <property type="protein sequence ID" value="KAA9320512.1"/>
    <property type="molecule type" value="Genomic_DNA"/>
</dbReference>
<dbReference type="InterPro" id="IPR010359">
    <property type="entry name" value="IrrE_HExxH"/>
</dbReference>
<feature type="domain" description="IrrE N-terminal-like" evidence="1">
    <location>
        <begin position="206"/>
        <end position="285"/>
    </location>
</feature>
<organism evidence="3 4">
    <name type="scientific">Lactobacillus jensenii</name>
    <dbReference type="NCBI Taxonomy" id="109790"/>
    <lineage>
        <taxon>Bacteria</taxon>
        <taxon>Bacillati</taxon>
        <taxon>Bacillota</taxon>
        <taxon>Bacilli</taxon>
        <taxon>Lactobacillales</taxon>
        <taxon>Lactobacillaceae</taxon>
        <taxon>Lactobacillus</taxon>
    </lineage>
</organism>
<dbReference type="Proteomes" id="UP000327236">
    <property type="component" value="Unassembled WGS sequence"/>
</dbReference>
<gene>
    <name evidence="3" type="ORF">F6H94_07865</name>
</gene>
<protein>
    <submittedName>
        <fullName evidence="3">ImmA/IrrE family metallo-endopeptidase</fullName>
    </submittedName>
</protein>
<proteinExistence type="predicted"/>
<dbReference type="OrthoDB" id="9803716at2"/>
<feature type="domain" description="N-terminal" evidence="2">
    <location>
        <begin position="12"/>
        <end position="117"/>
    </location>
</feature>
<dbReference type="RefSeq" id="WP_006588510.1">
    <property type="nucleotide sequence ID" value="NZ_CATOUX010000011.1"/>
</dbReference>
<sequence>MVKKYDSEKWKKQKEEAMQKLTADLMKEVHKYTESPEDLLEFFDFFSKFHDYSANNVMLIRSQRSGALAVGSFIKFKELGYSVKRGQKGIKIIVPKPVTLFDRKTSDGKIIPVNLKQATPEEKELIKNGKIKTSVKEAFGVGTVFDVLQTTMPKEEYPKLYPNRHQDFSVEKPKQLPLIEKAIKKQVADKNLKLMTYNPTDPKCKDLPPMDNAKGYFSEELNSIVLNADNTPTEKVAVLAHELGHAELHKVADKNDFSRGLKELQAEMTSYLVTKHYGIDTKDETLKYIADWTENGKKVDELADKEKLALFNGPTKAAVNLINAIDKDIDLEEKKLEKTRKLKRIQKAGLER</sequence>
<comment type="caution">
    <text evidence="3">The sequence shown here is derived from an EMBL/GenBank/DDBJ whole genome shotgun (WGS) entry which is preliminary data.</text>
</comment>